<evidence type="ECO:0000313" key="1">
    <source>
        <dbReference type="EMBL" id="QSX73075.1"/>
    </source>
</evidence>
<dbReference type="EMBL" id="MW562321">
    <property type="protein sequence ID" value="QSX73075.1"/>
    <property type="molecule type" value="Genomic_DNA"/>
</dbReference>
<protein>
    <submittedName>
        <fullName evidence="1">Capsid protein</fullName>
    </submittedName>
</protein>
<proteinExistence type="predicted"/>
<sequence>MKRALAWNDYLPVFKRRKNGRLGLNRAWNIVNYDGKWRLRKTRVARRPRPRTTRVRRIRQRNRRRAHKECVRAIVRTQDFLKPDDEGVISTSTYAVENNHRKALPEYLKLFEEYKVLRLYQKFRVARSAKVENDQSDLDIVHWSCYDADGGNKVFTDVAAFQQNSASRWNIMKPYQVVTSSLKPVFRFDNSGYTGVKLVDNPWRSVDKNSSQPSHNCIQHLWVGPKPDAPGLPPNYQIVRDETIVILFRGLRQGQTYA</sequence>
<organism evidence="1 2">
    <name type="scientific">Delphin virus 1</name>
    <dbReference type="NCBI Taxonomy" id="2817834"/>
    <lineage>
        <taxon>Viruses</taxon>
        <taxon>Monodnaviria</taxon>
        <taxon>Shotokuvirae</taxon>
        <taxon>Cressdnaviricota</taxon>
        <taxon>Arfiviricetes</taxon>
        <taxon>Mulpavirales</taxon>
        <taxon>Anicreviridae</taxon>
        <taxon>Baranavirus</taxon>
        <taxon>Baranavirus uduis</taxon>
    </lineage>
</organism>
<evidence type="ECO:0000313" key="2">
    <source>
        <dbReference type="Proteomes" id="UP001262384"/>
    </source>
</evidence>
<gene>
    <name evidence="1" type="primary">CP</name>
</gene>
<accession>A0A8A3BFR5</accession>
<reference evidence="1" key="1">
    <citation type="submission" date="2021-02" db="EMBL/GenBank/DDBJ databases">
        <title>Identification of a novel Cressdnaviruses and a polyomavirus in two species of Delphinidae.</title>
        <authorList>
            <person name="Smith K."/>
            <person name="Fielding R."/>
            <person name="Schiavone K."/>
            <person name="Hall K."/>
            <person name="Kraberger S."/>
            <person name="Varsani A."/>
        </authorList>
    </citation>
    <scope>NUCLEOTIDE SEQUENCE</scope>
    <source>
        <strain evidence="1">3_2016_1939</strain>
    </source>
</reference>
<dbReference type="Proteomes" id="UP001262384">
    <property type="component" value="Segment"/>
</dbReference>
<name>A0A8A3BFR5_9VIRU</name>
<keyword evidence="2" id="KW-1185">Reference proteome</keyword>